<protein>
    <recommendedName>
        <fullName evidence="8">3'-5' exonuclease</fullName>
    </recommendedName>
    <alternativeName>
        <fullName evidence="9">Werner Syndrome-like exonuclease</fullName>
    </alternativeName>
</protein>
<evidence type="ECO:0000256" key="8">
    <source>
        <dbReference type="ARBA" id="ARBA00040531"/>
    </source>
</evidence>
<dbReference type="GO" id="GO:0046872">
    <property type="term" value="F:metal ion binding"/>
    <property type="evidence" value="ECO:0007669"/>
    <property type="project" value="UniProtKB-KW"/>
</dbReference>
<evidence type="ECO:0000256" key="3">
    <source>
        <dbReference type="ARBA" id="ARBA00022723"/>
    </source>
</evidence>
<feature type="compositionally biased region" description="Basic and acidic residues" evidence="10">
    <location>
        <begin position="402"/>
        <end position="415"/>
    </location>
</feature>
<keyword evidence="6" id="KW-0460">Magnesium</keyword>
<keyword evidence="2" id="KW-0540">Nuclease</keyword>
<dbReference type="STRING" id="914234.M2PXI1"/>
<keyword evidence="3" id="KW-0479">Metal-binding</keyword>
<feature type="domain" description="3'-5' exonuclease" evidence="11">
    <location>
        <begin position="62"/>
        <end position="248"/>
    </location>
</feature>
<dbReference type="Proteomes" id="UP000016930">
    <property type="component" value="Unassembled WGS sequence"/>
</dbReference>
<keyword evidence="13" id="KW-1185">Reference proteome</keyword>
<organism evidence="12 13">
    <name type="scientific">Ceriporiopsis subvermispora (strain B)</name>
    <name type="common">White-rot fungus</name>
    <name type="synonym">Gelatoporia subvermispora</name>
    <dbReference type="NCBI Taxonomy" id="914234"/>
    <lineage>
        <taxon>Eukaryota</taxon>
        <taxon>Fungi</taxon>
        <taxon>Dikarya</taxon>
        <taxon>Basidiomycota</taxon>
        <taxon>Agaricomycotina</taxon>
        <taxon>Agaricomycetes</taxon>
        <taxon>Polyporales</taxon>
        <taxon>Gelatoporiaceae</taxon>
        <taxon>Gelatoporia</taxon>
    </lineage>
</organism>
<dbReference type="Gene3D" id="3.30.420.10">
    <property type="entry name" value="Ribonuclease H-like superfamily/Ribonuclease H"/>
    <property type="match status" value="1"/>
</dbReference>
<evidence type="ECO:0000313" key="12">
    <source>
        <dbReference type="EMBL" id="EMD41589.1"/>
    </source>
</evidence>
<evidence type="ECO:0000256" key="2">
    <source>
        <dbReference type="ARBA" id="ARBA00022722"/>
    </source>
</evidence>
<dbReference type="GO" id="GO:0006139">
    <property type="term" value="P:nucleobase-containing compound metabolic process"/>
    <property type="evidence" value="ECO:0007669"/>
    <property type="project" value="InterPro"/>
</dbReference>
<dbReference type="OrthoDB" id="1920326at2759"/>
<proteinExistence type="predicted"/>
<evidence type="ECO:0000259" key="11">
    <source>
        <dbReference type="SMART" id="SM00474"/>
    </source>
</evidence>
<keyword evidence="5" id="KW-0269">Exonuclease</keyword>
<evidence type="ECO:0000256" key="4">
    <source>
        <dbReference type="ARBA" id="ARBA00022801"/>
    </source>
</evidence>
<dbReference type="AlphaFoldDB" id="M2PXI1"/>
<gene>
    <name evidence="12" type="ORF">CERSUDRAFT_110166</name>
</gene>
<dbReference type="InterPro" id="IPR036397">
    <property type="entry name" value="RNaseH_sf"/>
</dbReference>
<dbReference type="GO" id="GO:0005634">
    <property type="term" value="C:nucleus"/>
    <property type="evidence" value="ECO:0007669"/>
    <property type="project" value="UniProtKB-SubCell"/>
</dbReference>
<evidence type="ECO:0000256" key="6">
    <source>
        <dbReference type="ARBA" id="ARBA00022842"/>
    </source>
</evidence>
<dbReference type="PANTHER" id="PTHR13620">
    <property type="entry name" value="3-5 EXONUCLEASE"/>
    <property type="match status" value="1"/>
</dbReference>
<evidence type="ECO:0000256" key="10">
    <source>
        <dbReference type="SAM" id="MobiDB-lite"/>
    </source>
</evidence>
<comment type="subcellular location">
    <subcellularLocation>
        <location evidence="1">Nucleus</location>
    </subcellularLocation>
</comment>
<evidence type="ECO:0000256" key="5">
    <source>
        <dbReference type="ARBA" id="ARBA00022839"/>
    </source>
</evidence>
<keyword evidence="7" id="KW-0539">Nucleus</keyword>
<evidence type="ECO:0000256" key="1">
    <source>
        <dbReference type="ARBA" id="ARBA00004123"/>
    </source>
</evidence>
<dbReference type="SMART" id="SM00474">
    <property type="entry name" value="35EXOc"/>
    <property type="match status" value="1"/>
</dbReference>
<feature type="region of interest" description="Disordered" evidence="10">
    <location>
        <begin position="1"/>
        <end position="43"/>
    </location>
</feature>
<dbReference type="CDD" id="cd06141">
    <property type="entry name" value="WRN_exo"/>
    <property type="match status" value="1"/>
</dbReference>
<sequence>MASKAHATLRTAQGSGMSSMNPQQQSARPFSSTRPAKKKYKGNSKLPMYNWKRACGRGNAVLTYIKKRDSADEHLMELTEIMENLPLEERALGFDMEWRPVFQAGKKAKVALIQLAWENCVWLVHISKTGGPPEKLKEILEDPTIVKTGVGIQFDCKKLWTDWGVNVRNAVDLSLLAKSADNKRWKGPYSEGISLLRLAEAYENCTLDKGKITTSNWEATLDDKMQLYAANDSHVGYRIYTKLLAELEFVDPIPAIECYSFSTVSGAHVTLRSDKDRWKPFNPYYNAGPPPPPPVDPDAPAALKLNEDGEAVPFGLRGASLVVDDVDITVDISKLVEPVAPIDPVVGETSHLLASNATPAPEVNDTRQEVHALADGSDAESQSALTSYAREAADVAAGVPSSREECESHTEDDAVKAAGLAA</sequence>
<feature type="compositionally biased region" description="Polar residues" evidence="10">
    <location>
        <begin position="10"/>
        <end position="34"/>
    </location>
</feature>
<dbReference type="InterPro" id="IPR002562">
    <property type="entry name" value="3'-5'_exonuclease_dom"/>
</dbReference>
<dbReference type="GO" id="GO:0008408">
    <property type="term" value="F:3'-5' exonuclease activity"/>
    <property type="evidence" value="ECO:0007669"/>
    <property type="project" value="InterPro"/>
</dbReference>
<evidence type="ECO:0000256" key="9">
    <source>
        <dbReference type="ARBA" id="ARBA00042761"/>
    </source>
</evidence>
<dbReference type="GO" id="GO:0003676">
    <property type="term" value="F:nucleic acid binding"/>
    <property type="evidence" value="ECO:0007669"/>
    <property type="project" value="InterPro"/>
</dbReference>
<name>M2PXI1_CERS8</name>
<accession>M2PXI1</accession>
<keyword evidence="4" id="KW-0378">Hydrolase</keyword>
<evidence type="ECO:0000256" key="7">
    <source>
        <dbReference type="ARBA" id="ARBA00023242"/>
    </source>
</evidence>
<dbReference type="Pfam" id="PF01612">
    <property type="entry name" value="DNA_pol_A_exo1"/>
    <property type="match status" value="1"/>
</dbReference>
<feature type="region of interest" description="Disordered" evidence="10">
    <location>
        <begin position="395"/>
        <end position="422"/>
    </location>
</feature>
<dbReference type="HOGENOM" id="CLU_650529_0_0_1"/>
<dbReference type="InterPro" id="IPR012337">
    <property type="entry name" value="RNaseH-like_sf"/>
</dbReference>
<dbReference type="InterPro" id="IPR051132">
    <property type="entry name" value="3-5_Exonuclease_domain"/>
</dbReference>
<reference evidence="12 13" key="1">
    <citation type="journal article" date="2012" name="Proc. Natl. Acad. Sci. U.S.A.">
        <title>Comparative genomics of Ceriporiopsis subvermispora and Phanerochaete chrysosporium provide insight into selective ligninolysis.</title>
        <authorList>
            <person name="Fernandez-Fueyo E."/>
            <person name="Ruiz-Duenas F.J."/>
            <person name="Ferreira P."/>
            <person name="Floudas D."/>
            <person name="Hibbett D.S."/>
            <person name="Canessa P."/>
            <person name="Larrondo L.F."/>
            <person name="James T.Y."/>
            <person name="Seelenfreund D."/>
            <person name="Lobos S."/>
            <person name="Polanco R."/>
            <person name="Tello M."/>
            <person name="Honda Y."/>
            <person name="Watanabe T."/>
            <person name="Watanabe T."/>
            <person name="Ryu J.S."/>
            <person name="Kubicek C.P."/>
            <person name="Schmoll M."/>
            <person name="Gaskell J."/>
            <person name="Hammel K.E."/>
            <person name="St John F.J."/>
            <person name="Vanden Wymelenberg A."/>
            <person name="Sabat G."/>
            <person name="Splinter BonDurant S."/>
            <person name="Syed K."/>
            <person name="Yadav J.S."/>
            <person name="Doddapaneni H."/>
            <person name="Subramanian V."/>
            <person name="Lavin J.L."/>
            <person name="Oguiza J.A."/>
            <person name="Perez G."/>
            <person name="Pisabarro A.G."/>
            <person name="Ramirez L."/>
            <person name="Santoyo F."/>
            <person name="Master E."/>
            <person name="Coutinho P.M."/>
            <person name="Henrissat B."/>
            <person name="Lombard V."/>
            <person name="Magnuson J.K."/>
            <person name="Kuees U."/>
            <person name="Hori C."/>
            <person name="Igarashi K."/>
            <person name="Samejima M."/>
            <person name="Held B.W."/>
            <person name="Barry K.W."/>
            <person name="LaButti K.M."/>
            <person name="Lapidus A."/>
            <person name="Lindquist E.A."/>
            <person name="Lucas S.M."/>
            <person name="Riley R."/>
            <person name="Salamov A.A."/>
            <person name="Hoffmeister D."/>
            <person name="Schwenk D."/>
            <person name="Hadar Y."/>
            <person name="Yarden O."/>
            <person name="de Vries R.P."/>
            <person name="Wiebenga A."/>
            <person name="Stenlid J."/>
            <person name="Eastwood D."/>
            <person name="Grigoriev I.V."/>
            <person name="Berka R.M."/>
            <person name="Blanchette R.A."/>
            <person name="Kersten P."/>
            <person name="Martinez A.T."/>
            <person name="Vicuna R."/>
            <person name="Cullen D."/>
        </authorList>
    </citation>
    <scope>NUCLEOTIDE SEQUENCE [LARGE SCALE GENOMIC DNA]</scope>
    <source>
        <strain evidence="12 13">B</strain>
    </source>
</reference>
<dbReference type="PANTHER" id="PTHR13620:SF109">
    <property type="entry name" value="3'-5' EXONUCLEASE"/>
    <property type="match status" value="1"/>
</dbReference>
<dbReference type="SUPFAM" id="SSF53098">
    <property type="entry name" value="Ribonuclease H-like"/>
    <property type="match status" value="1"/>
</dbReference>
<evidence type="ECO:0000313" key="13">
    <source>
        <dbReference type="Proteomes" id="UP000016930"/>
    </source>
</evidence>
<dbReference type="EMBL" id="KB445791">
    <property type="protein sequence ID" value="EMD41589.1"/>
    <property type="molecule type" value="Genomic_DNA"/>
</dbReference>